<reference evidence="1 2" key="1">
    <citation type="journal article" date="2017" name="Int. J. Syst. Evol. Microbiol.">
        <title>Marinicauda algicola sp. nov., isolated from a marine red alga Rhodosorus marinus.</title>
        <authorList>
            <person name="Jeong S.E."/>
            <person name="Jeon S.H."/>
            <person name="Chun B.H."/>
            <person name="Kim D.W."/>
            <person name="Jeon C.O."/>
        </authorList>
    </citation>
    <scope>NUCLEOTIDE SEQUENCE [LARGE SCALE GENOMIC DNA]</scope>
    <source>
        <strain evidence="1 2">JCM 31718</strain>
    </source>
</reference>
<dbReference type="Pfam" id="PF04977">
    <property type="entry name" value="DivIC"/>
    <property type="match status" value="1"/>
</dbReference>
<name>A0A4S2GY83_9PROT</name>
<sequence length="103" mass="11756">MKLKRFAPTVFIAGAIAYLGYHALEGDSGLYSYWVTLSRIAETESELDLARAERIALEDKVARLSPESGELDLDYVEERAREVLNFAHPDEIIVRIEPQRARY</sequence>
<dbReference type="RefSeq" id="WP_135996816.1">
    <property type="nucleotide sequence ID" value="NZ_CP071057.1"/>
</dbReference>
<dbReference type="EMBL" id="SRXW01000004">
    <property type="protein sequence ID" value="TGY87898.1"/>
    <property type="molecule type" value="Genomic_DNA"/>
</dbReference>
<organism evidence="1 2">
    <name type="scientific">Marinicauda algicola</name>
    <dbReference type="NCBI Taxonomy" id="2029849"/>
    <lineage>
        <taxon>Bacteria</taxon>
        <taxon>Pseudomonadati</taxon>
        <taxon>Pseudomonadota</taxon>
        <taxon>Alphaproteobacteria</taxon>
        <taxon>Maricaulales</taxon>
        <taxon>Maricaulaceae</taxon>
        <taxon>Marinicauda</taxon>
    </lineage>
</organism>
<dbReference type="InterPro" id="IPR007060">
    <property type="entry name" value="FtsL/DivIC"/>
</dbReference>
<dbReference type="AlphaFoldDB" id="A0A4S2GY83"/>
<keyword evidence="2" id="KW-1185">Reference proteome</keyword>
<comment type="caution">
    <text evidence="1">The sequence shown here is derived from an EMBL/GenBank/DDBJ whole genome shotgun (WGS) entry which is preliminary data.</text>
</comment>
<gene>
    <name evidence="1" type="ORF">E5163_13355</name>
</gene>
<dbReference type="OrthoDB" id="9815600at2"/>
<proteinExistence type="predicted"/>
<protein>
    <submittedName>
        <fullName evidence="1">Septum formation initiator family protein</fullName>
    </submittedName>
</protein>
<dbReference type="Proteomes" id="UP000308054">
    <property type="component" value="Unassembled WGS sequence"/>
</dbReference>
<accession>A0A4S2GY83</accession>
<evidence type="ECO:0000313" key="2">
    <source>
        <dbReference type="Proteomes" id="UP000308054"/>
    </source>
</evidence>
<evidence type="ECO:0000313" key="1">
    <source>
        <dbReference type="EMBL" id="TGY87898.1"/>
    </source>
</evidence>